<name>A0A1C3EAR6_9PLAN</name>
<feature type="binding site" evidence="4">
    <location>
        <position position="119"/>
    </location>
    <ligand>
        <name>[4Fe-4S] cluster</name>
        <dbReference type="ChEBI" id="CHEBI:49883"/>
    </ligand>
</feature>
<comment type="similarity">
    <text evidence="1 4">Belongs to the PAPS reductase family. CysH subfamily.</text>
</comment>
<dbReference type="RefSeq" id="WP_068848442.1">
    <property type="nucleotide sequence ID" value="NZ_LYDR01000110.1"/>
</dbReference>
<comment type="cofactor">
    <cofactor evidence="4">
        <name>[4Fe-4S] cluster</name>
        <dbReference type="ChEBI" id="CHEBI:49883"/>
    </cofactor>
    <text evidence="4">Binds 1 [4Fe-4S] cluster per subunit.</text>
</comment>
<keyword evidence="4" id="KW-0411">Iron-sulfur</keyword>
<dbReference type="NCBIfam" id="NF002537">
    <property type="entry name" value="PRK02090.1"/>
    <property type="match status" value="1"/>
</dbReference>
<feature type="binding site" evidence="4">
    <location>
        <position position="204"/>
    </location>
    <ligand>
        <name>[4Fe-4S] cluster</name>
        <dbReference type="ChEBI" id="CHEBI:49883"/>
    </ligand>
</feature>
<keyword evidence="4" id="KW-0963">Cytoplasm</keyword>
<keyword evidence="7" id="KW-1185">Reference proteome</keyword>
<comment type="subcellular location">
    <subcellularLocation>
        <location evidence="4">Cytoplasm</location>
    </subcellularLocation>
</comment>
<feature type="domain" description="Phosphoadenosine phosphosulphate reductase" evidence="5">
    <location>
        <begin position="41"/>
        <end position="207"/>
    </location>
</feature>
<proteinExistence type="inferred from homology"/>
<dbReference type="GO" id="GO:0043866">
    <property type="term" value="F:adenylyl-sulfate reductase (thioredoxin) activity"/>
    <property type="evidence" value="ECO:0007669"/>
    <property type="project" value="UniProtKB-EC"/>
</dbReference>
<dbReference type="InterPro" id="IPR002500">
    <property type="entry name" value="PAPS_reduct_dom"/>
</dbReference>
<keyword evidence="4" id="KW-0408">Iron</keyword>
<gene>
    <name evidence="4" type="primary">cysH</name>
    <name evidence="6" type="ORF">A6X21_00005</name>
</gene>
<accession>A0A1C3EAR6</accession>
<feature type="binding site" evidence="4">
    <location>
        <position position="118"/>
    </location>
    <ligand>
        <name>[4Fe-4S] cluster</name>
        <dbReference type="ChEBI" id="CHEBI:49883"/>
    </ligand>
</feature>
<dbReference type="GO" id="GO:0019379">
    <property type="term" value="P:sulfate assimilation, phosphoadenylyl sulfate reduction by phosphoadenylyl-sulfate reductase (thioredoxin)"/>
    <property type="evidence" value="ECO:0007669"/>
    <property type="project" value="UniProtKB-UniRule"/>
</dbReference>
<dbReference type="InterPro" id="IPR004511">
    <property type="entry name" value="PAPS/APS_Rdtase"/>
</dbReference>
<evidence type="ECO:0000256" key="3">
    <source>
        <dbReference type="ARBA" id="ARBA00024327"/>
    </source>
</evidence>
<dbReference type="Gene3D" id="3.40.50.620">
    <property type="entry name" value="HUPs"/>
    <property type="match status" value="1"/>
</dbReference>
<evidence type="ECO:0000256" key="1">
    <source>
        <dbReference type="ARBA" id="ARBA00009732"/>
    </source>
</evidence>
<dbReference type="GO" id="GO:0051539">
    <property type="term" value="F:4 iron, 4 sulfur cluster binding"/>
    <property type="evidence" value="ECO:0007669"/>
    <property type="project" value="UniProtKB-UniRule"/>
</dbReference>
<evidence type="ECO:0000256" key="4">
    <source>
        <dbReference type="HAMAP-Rule" id="MF_00063"/>
    </source>
</evidence>
<comment type="catalytic activity">
    <reaction evidence="4">
        <text>[thioredoxin]-disulfide + sulfite + AMP + 2 H(+) = adenosine 5'-phosphosulfate + [thioredoxin]-dithiol</text>
        <dbReference type="Rhea" id="RHEA:21976"/>
        <dbReference type="Rhea" id="RHEA-COMP:10698"/>
        <dbReference type="Rhea" id="RHEA-COMP:10700"/>
        <dbReference type="ChEBI" id="CHEBI:15378"/>
        <dbReference type="ChEBI" id="CHEBI:17359"/>
        <dbReference type="ChEBI" id="CHEBI:29950"/>
        <dbReference type="ChEBI" id="CHEBI:50058"/>
        <dbReference type="ChEBI" id="CHEBI:58243"/>
        <dbReference type="ChEBI" id="CHEBI:456215"/>
        <dbReference type="EC" id="1.8.4.10"/>
    </reaction>
</comment>
<dbReference type="HAMAP" id="MF_00063">
    <property type="entry name" value="CysH"/>
    <property type="match status" value="1"/>
</dbReference>
<dbReference type="EMBL" id="LYDR01000110">
    <property type="protein sequence ID" value="ODA30309.1"/>
    <property type="molecule type" value="Genomic_DNA"/>
</dbReference>
<dbReference type="PANTHER" id="PTHR46509:SF1">
    <property type="entry name" value="PHOSPHOADENOSINE PHOSPHOSULFATE REDUCTASE"/>
    <property type="match status" value="1"/>
</dbReference>
<dbReference type="PANTHER" id="PTHR46509">
    <property type="entry name" value="PHOSPHOADENOSINE PHOSPHOSULFATE REDUCTASE"/>
    <property type="match status" value="1"/>
</dbReference>
<evidence type="ECO:0000313" key="6">
    <source>
        <dbReference type="EMBL" id="ODA30309.1"/>
    </source>
</evidence>
<dbReference type="GO" id="GO:0046872">
    <property type="term" value="F:metal ion binding"/>
    <property type="evidence" value="ECO:0007669"/>
    <property type="project" value="UniProtKB-KW"/>
</dbReference>
<evidence type="ECO:0000313" key="7">
    <source>
        <dbReference type="Proteomes" id="UP000094828"/>
    </source>
</evidence>
<dbReference type="InterPro" id="IPR014729">
    <property type="entry name" value="Rossmann-like_a/b/a_fold"/>
</dbReference>
<feature type="binding site" evidence="4">
    <location>
        <position position="201"/>
    </location>
    <ligand>
        <name>[4Fe-4S] cluster</name>
        <dbReference type="ChEBI" id="CHEBI:49883"/>
    </ligand>
</feature>
<organism evidence="6 7">
    <name type="scientific">Planctopirus hydrillae</name>
    <dbReference type="NCBI Taxonomy" id="1841610"/>
    <lineage>
        <taxon>Bacteria</taxon>
        <taxon>Pseudomonadati</taxon>
        <taxon>Planctomycetota</taxon>
        <taxon>Planctomycetia</taxon>
        <taxon>Planctomycetales</taxon>
        <taxon>Planctomycetaceae</taxon>
        <taxon>Planctopirus</taxon>
    </lineage>
</organism>
<dbReference type="Proteomes" id="UP000094828">
    <property type="component" value="Unassembled WGS sequence"/>
</dbReference>
<keyword evidence="2 4" id="KW-0560">Oxidoreductase</keyword>
<dbReference type="GO" id="GO:0070814">
    <property type="term" value="P:hydrogen sulfide biosynthetic process"/>
    <property type="evidence" value="ECO:0007669"/>
    <property type="project" value="UniProtKB-UniRule"/>
</dbReference>
<dbReference type="AlphaFoldDB" id="A0A1C3EAR6"/>
<dbReference type="Pfam" id="PF01507">
    <property type="entry name" value="PAPS_reduct"/>
    <property type="match status" value="1"/>
</dbReference>
<evidence type="ECO:0000256" key="2">
    <source>
        <dbReference type="ARBA" id="ARBA00023002"/>
    </source>
</evidence>
<comment type="pathway">
    <text evidence="3 4">Sulfur metabolism; hydrogen sulfide biosynthesis; sulfite from sulfate.</text>
</comment>
<dbReference type="GO" id="GO:0005737">
    <property type="term" value="C:cytoplasm"/>
    <property type="evidence" value="ECO:0007669"/>
    <property type="project" value="UniProtKB-SubCell"/>
</dbReference>
<feature type="active site" description="Nucleophile; cysteine thiosulfonate intermediate" evidence="4">
    <location>
        <position position="229"/>
    </location>
</feature>
<comment type="caution">
    <text evidence="6">The sequence shown here is derived from an EMBL/GenBank/DDBJ whole genome shotgun (WGS) entry which is preliminary data.</text>
</comment>
<comment type="function">
    <text evidence="4">Catalyzes the formation of sulfite from adenosine 5'-phosphosulfate (APS) using thioredoxin as an electron donor.</text>
</comment>
<dbReference type="SUPFAM" id="SSF52402">
    <property type="entry name" value="Adenine nucleotide alpha hydrolases-like"/>
    <property type="match status" value="1"/>
</dbReference>
<dbReference type="GO" id="GO:0004604">
    <property type="term" value="F:phosphoadenylyl-sulfate reductase (thioredoxin) activity"/>
    <property type="evidence" value="ECO:0007669"/>
    <property type="project" value="UniProtKB-UniRule"/>
</dbReference>
<dbReference type="PIRSF" id="PIRSF000857">
    <property type="entry name" value="PAPS_reductase"/>
    <property type="match status" value="1"/>
</dbReference>
<keyword evidence="4" id="KW-0479">Metal-binding</keyword>
<sequence length="263" mass="29443">MAKLSQADLTELNRNFEERTPEELLRWATEMFGTRVAAISAMQMAGSVLCHIISRQKLSLPVLFVDTGVNFQETLDTRDRIAAEYGVEVRTLVPSMSMEEQTRELGVLYLTPDGQERCCHLRKTLPLARTKGQFDCLVSSLRRAEGGKRDNVPILSVDPPMNSLRLNPLANLKDDEMDAYIATHHVIINPLHYQGYSTIGCNRCTTPVLPNEPKRAGRWRHLGPWAMYCGINATDVDGGISPSIDLSQEVVDRILGRSTDFTI</sequence>
<dbReference type="OrthoDB" id="9772604at2"/>
<dbReference type="STRING" id="1841610.A6X21_00005"/>
<protein>
    <recommendedName>
        <fullName evidence="4">Adenosine 5'-phosphosulfate reductase</fullName>
        <shortName evidence="4">APS reductase</shortName>
        <ecNumber evidence="4">1.8.4.10</ecNumber>
    </recommendedName>
    <alternativeName>
        <fullName evidence="4">5'-adenylylsulfate reductase</fullName>
    </alternativeName>
    <alternativeName>
        <fullName evidence="4">Thioredoxin-dependent 5'-adenylylsulfate reductase</fullName>
    </alternativeName>
</protein>
<evidence type="ECO:0000259" key="5">
    <source>
        <dbReference type="Pfam" id="PF01507"/>
    </source>
</evidence>
<dbReference type="EC" id="1.8.4.10" evidence="4"/>
<reference evidence="6 7" key="1">
    <citation type="submission" date="2016-05" db="EMBL/GenBank/DDBJ databases">
        <title>Genomic and physiological characterization of Planctopirus sp. isolated from fresh water lake.</title>
        <authorList>
            <person name="Subhash Y."/>
            <person name="Ramana C."/>
        </authorList>
    </citation>
    <scope>NUCLEOTIDE SEQUENCE [LARGE SCALE GENOMIC DNA]</scope>
    <source>
        <strain evidence="6 7">JC280</strain>
    </source>
</reference>